<dbReference type="AlphaFoldDB" id="A0A6A6V9G6"/>
<name>A0A6A6V9G6_9PLEO</name>
<proteinExistence type="predicted"/>
<feature type="compositionally biased region" description="Basic and acidic residues" evidence="1">
    <location>
        <begin position="350"/>
        <end position="362"/>
    </location>
</feature>
<feature type="region of interest" description="Disordered" evidence="1">
    <location>
        <begin position="258"/>
        <end position="402"/>
    </location>
</feature>
<dbReference type="EMBL" id="MU006580">
    <property type="protein sequence ID" value="KAF2745807.1"/>
    <property type="molecule type" value="Genomic_DNA"/>
</dbReference>
<protein>
    <submittedName>
        <fullName evidence="2">Uncharacterized protein</fullName>
    </submittedName>
</protein>
<feature type="region of interest" description="Disordered" evidence="1">
    <location>
        <begin position="108"/>
        <end position="131"/>
    </location>
</feature>
<evidence type="ECO:0000313" key="2">
    <source>
        <dbReference type="EMBL" id="KAF2745807.1"/>
    </source>
</evidence>
<feature type="compositionally biased region" description="Low complexity" evidence="1">
    <location>
        <begin position="306"/>
        <end position="318"/>
    </location>
</feature>
<accession>A0A6A6V9G6</accession>
<feature type="compositionally biased region" description="Low complexity" evidence="1">
    <location>
        <begin position="287"/>
        <end position="296"/>
    </location>
</feature>
<dbReference type="Proteomes" id="UP000799440">
    <property type="component" value="Unassembled WGS sequence"/>
</dbReference>
<organism evidence="2 3">
    <name type="scientific">Sporormia fimetaria CBS 119925</name>
    <dbReference type="NCBI Taxonomy" id="1340428"/>
    <lineage>
        <taxon>Eukaryota</taxon>
        <taxon>Fungi</taxon>
        <taxon>Dikarya</taxon>
        <taxon>Ascomycota</taxon>
        <taxon>Pezizomycotina</taxon>
        <taxon>Dothideomycetes</taxon>
        <taxon>Pleosporomycetidae</taxon>
        <taxon>Pleosporales</taxon>
        <taxon>Sporormiaceae</taxon>
        <taxon>Sporormia</taxon>
    </lineage>
</organism>
<evidence type="ECO:0000256" key="1">
    <source>
        <dbReference type="SAM" id="MobiDB-lite"/>
    </source>
</evidence>
<evidence type="ECO:0000313" key="3">
    <source>
        <dbReference type="Proteomes" id="UP000799440"/>
    </source>
</evidence>
<feature type="compositionally biased region" description="Basic and acidic residues" evidence="1">
    <location>
        <begin position="334"/>
        <end position="343"/>
    </location>
</feature>
<gene>
    <name evidence="2" type="ORF">M011DRAFT_121363</name>
</gene>
<sequence length="402" mass="44612">MPPSSNQEDSLPASHSYILHRHYLCNHPSEIIRVTRSSSGQLDHAIIPLPPKHTPILHFSLEKCLCCADAQCGDQSSRHIVTEQGIRRYENSDKAGRDGFMSALERFRDGIPSGSDDVEQPEQERKRLENEAAIYSRTRTVWHADGIRRYTRAERHRSSSSEDDNEQEQLAHGDRGTETAGITYAPWLSGDLVEDPEAMSPRRQHPPDLYIPSSRAAVESTDVPVRSHHQQDSFRSTLSLASSFQQPRFSDGILEHGMTGTARSRGATVPSTSNYESHPLRFSDGVLGSPGSPLSPRSVDAGFQQRAPASAGASGRSRVPWTKRWSAETTRSAQSEESKESTRRGSLGSVERKGEGKKERVGWVRKAMGMKRGFTVPQTSTEGSSDDYGKDDMTTRPWHFSG</sequence>
<keyword evidence="3" id="KW-1185">Reference proteome</keyword>
<reference evidence="2" key="1">
    <citation type="journal article" date="2020" name="Stud. Mycol.">
        <title>101 Dothideomycetes genomes: a test case for predicting lifestyles and emergence of pathogens.</title>
        <authorList>
            <person name="Haridas S."/>
            <person name="Albert R."/>
            <person name="Binder M."/>
            <person name="Bloem J."/>
            <person name="Labutti K."/>
            <person name="Salamov A."/>
            <person name="Andreopoulos B."/>
            <person name="Baker S."/>
            <person name="Barry K."/>
            <person name="Bills G."/>
            <person name="Bluhm B."/>
            <person name="Cannon C."/>
            <person name="Castanera R."/>
            <person name="Culley D."/>
            <person name="Daum C."/>
            <person name="Ezra D."/>
            <person name="Gonzalez J."/>
            <person name="Henrissat B."/>
            <person name="Kuo A."/>
            <person name="Liang C."/>
            <person name="Lipzen A."/>
            <person name="Lutzoni F."/>
            <person name="Magnuson J."/>
            <person name="Mondo S."/>
            <person name="Nolan M."/>
            <person name="Ohm R."/>
            <person name="Pangilinan J."/>
            <person name="Park H.-J."/>
            <person name="Ramirez L."/>
            <person name="Alfaro M."/>
            <person name="Sun H."/>
            <person name="Tritt A."/>
            <person name="Yoshinaga Y."/>
            <person name="Zwiers L.-H."/>
            <person name="Turgeon B."/>
            <person name="Goodwin S."/>
            <person name="Spatafora J."/>
            <person name="Crous P."/>
            <person name="Grigoriev I."/>
        </authorList>
    </citation>
    <scope>NUCLEOTIDE SEQUENCE</scope>
    <source>
        <strain evidence="2">CBS 119925</strain>
    </source>
</reference>
<feature type="region of interest" description="Disordered" evidence="1">
    <location>
        <begin position="153"/>
        <end position="179"/>
    </location>
</feature>